<gene>
    <name evidence="5" type="ORF">BZJ21_03045</name>
</gene>
<keyword evidence="3 5" id="KW-0067">ATP-binding</keyword>
<evidence type="ECO:0000256" key="1">
    <source>
        <dbReference type="ARBA" id="ARBA00022448"/>
    </source>
</evidence>
<proteinExistence type="predicted"/>
<dbReference type="InterPro" id="IPR050153">
    <property type="entry name" value="Metal_Ion_Import_ABC"/>
</dbReference>
<dbReference type="InterPro" id="IPR003439">
    <property type="entry name" value="ABC_transporter-like_ATP-bd"/>
</dbReference>
<keyword evidence="6" id="KW-1185">Reference proteome</keyword>
<dbReference type="PROSITE" id="PS50893">
    <property type="entry name" value="ABC_TRANSPORTER_2"/>
    <property type="match status" value="1"/>
</dbReference>
<sequence>MVHAQDVSLPPRLFPLSLSVEAGQVVHLIGPNGSGKSTLLQLLSGLEMPETGHIAINSQRLGGQTRQTLAQWRGYLMQHQRPAFVMAVFEYLSLVLDSLPRQSLQQMAGSARDEAVNHIASRLAVSDKLHRRIDSLSGGEWQRVRLAGALLQVLPSLNPHACLLLLDEPATGLDVAQQEIIYQEISMMAATYGIAIVMANHDLNRTLVHADKVLLLNQGRLVATGRPGQVLTDRQLSEVFATPLEQVSTVNGPVIMRARTS</sequence>
<dbReference type="InterPro" id="IPR017871">
    <property type="entry name" value="ABC_transporter-like_CS"/>
</dbReference>
<dbReference type="PANTHER" id="PTHR42734">
    <property type="entry name" value="METAL TRANSPORT SYSTEM ATP-BINDING PROTEIN TM_0124-RELATED"/>
    <property type="match status" value="1"/>
</dbReference>
<dbReference type="GO" id="GO:0005524">
    <property type="term" value="F:ATP binding"/>
    <property type="evidence" value="ECO:0007669"/>
    <property type="project" value="UniProtKB-KW"/>
</dbReference>
<dbReference type="SMART" id="SM00382">
    <property type="entry name" value="AAA"/>
    <property type="match status" value="1"/>
</dbReference>
<dbReference type="SUPFAM" id="SSF52540">
    <property type="entry name" value="P-loop containing nucleoside triphosphate hydrolases"/>
    <property type="match status" value="1"/>
</dbReference>
<dbReference type="InterPro" id="IPR003593">
    <property type="entry name" value="AAA+_ATPase"/>
</dbReference>
<evidence type="ECO:0000256" key="3">
    <source>
        <dbReference type="ARBA" id="ARBA00022840"/>
    </source>
</evidence>
<evidence type="ECO:0000313" key="6">
    <source>
        <dbReference type="Proteomes" id="UP000189431"/>
    </source>
</evidence>
<dbReference type="NCBIfam" id="NF002981">
    <property type="entry name" value="PRK03695.1"/>
    <property type="match status" value="1"/>
</dbReference>
<reference evidence="6" key="1">
    <citation type="submission" date="2017-01" db="EMBL/GenBank/DDBJ databases">
        <title>Draft genome of the species Salinivibrio costicola subsp. alcaliphilus.</title>
        <authorList>
            <person name="Lopez-Hermoso C."/>
            <person name="De La Haba R."/>
            <person name="Sanchez-Porro C."/>
            <person name="Ventosa A."/>
        </authorList>
    </citation>
    <scope>NUCLEOTIDE SEQUENCE [LARGE SCALE GENOMIC DNA]</scope>
    <source>
        <strain evidence="6">CBH448</strain>
    </source>
</reference>
<comment type="caution">
    <text evidence="5">The sequence shown here is derived from an EMBL/GenBank/DDBJ whole genome shotgun (WGS) entry which is preliminary data.</text>
</comment>
<dbReference type="EMBL" id="MUFR01000005">
    <property type="protein sequence ID" value="OOF35026.1"/>
    <property type="molecule type" value="Genomic_DNA"/>
</dbReference>
<dbReference type="Gene3D" id="3.40.50.300">
    <property type="entry name" value="P-loop containing nucleotide triphosphate hydrolases"/>
    <property type="match status" value="1"/>
</dbReference>
<protein>
    <submittedName>
        <fullName evidence="5">Vitamin B12 ABC transporter ATP-binding protein BtuD</fullName>
    </submittedName>
</protein>
<evidence type="ECO:0000259" key="4">
    <source>
        <dbReference type="PROSITE" id="PS50893"/>
    </source>
</evidence>
<feature type="domain" description="ABC transporter" evidence="4">
    <location>
        <begin position="2"/>
        <end position="243"/>
    </location>
</feature>
<dbReference type="PROSITE" id="PS00211">
    <property type="entry name" value="ABC_TRANSPORTER_1"/>
    <property type="match status" value="1"/>
</dbReference>
<dbReference type="Pfam" id="PF00005">
    <property type="entry name" value="ABC_tran"/>
    <property type="match status" value="1"/>
</dbReference>
<dbReference type="Proteomes" id="UP000189431">
    <property type="component" value="Unassembled WGS sequence"/>
</dbReference>
<dbReference type="PANTHER" id="PTHR42734:SF18">
    <property type="entry name" value="VITAMIN B12 IMPORT ATP-BINDING PROTEIN BTUD"/>
    <property type="match status" value="1"/>
</dbReference>
<dbReference type="InterPro" id="IPR027417">
    <property type="entry name" value="P-loop_NTPase"/>
</dbReference>
<evidence type="ECO:0000313" key="5">
    <source>
        <dbReference type="EMBL" id="OOF35026.1"/>
    </source>
</evidence>
<keyword evidence="1" id="KW-0813">Transport</keyword>
<accession>A0ABX3KTT5</accession>
<keyword evidence="2" id="KW-0547">Nucleotide-binding</keyword>
<evidence type="ECO:0000256" key="2">
    <source>
        <dbReference type="ARBA" id="ARBA00022741"/>
    </source>
</evidence>
<name>A0ABX3KTT5_SALCS</name>
<organism evidence="5 6">
    <name type="scientific">Salinivibrio costicola subsp. alcaliphilus</name>
    <dbReference type="NCBI Taxonomy" id="272773"/>
    <lineage>
        <taxon>Bacteria</taxon>
        <taxon>Pseudomonadati</taxon>
        <taxon>Pseudomonadota</taxon>
        <taxon>Gammaproteobacteria</taxon>
        <taxon>Vibrionales</taxon>
        <taxon>Vibrionaceae</taxon>
        <taxon>Salinivibrio</taxon>
    </lineage>
</organism>